<evidence type="ECO:0000256" key="4">
    <source>
        <dbReference type="ARBA" id="ARBA00022989"/>
    </source>
</evidence>
<evidence type="ECO:0000256" key="1">
    <source>
        <dbReference type="ARBA" id="ARBA00004651"/>
    </source>
</evidence>
<dbReference type="InterPro" id="IPR020948">
    <property type="entry name" value="P_starv_induced_PsiE-like"/>
</dbReference>
<accession>A0AA45WL10</accession>
<evidence type="ECO:0000313" key="8">
    <source>
        <dbReference type="EMBL" id="SMP09706.1"/>
    </source>
</evidence>
<evidence type="ECO:0000313" key="9">
    <source>
        <dbReference type="Proteomes" id="UP001157947"/>
    </source>
</evidence>
<evidence type="ECO:0000256" key="3">
    <source>
        <dbReference type="ARBA" id="ARBA00022692"/>
    </source>
</evidence>
<dbReference type="Pfam" id="PF06146">
    <property type="entry name" value="PsiE"/>
    <property type="match status" value="1"/>
</dbReference>
<evidence type="ECO:0000256" key="6">
    <source>
        <dbReference type="SAM" id="Phobius"/>
    </source>
</evidence>
<dbReference type="AlphaFoldDB" id="A0AA45WL10"/>
<dbReference type="Gene3D" id="1.10.490.10">
    <property type="entry name" value="Globins"/>
    <property type="match status" value="1"/>
</dbReference>
<organism evidence="8 9">
    <name type="scientific">Venenivibrio stagnispumantis</name>
    <dbReference type="NCBI Taxonomy" id="407998"/>
    <lineage>
        <taxon>Bacteria</taxon>
        <taxon>Pseudomonadati</taxon>
        <taxon>Aquificota</taxon>
        <taxon>Aquificia</taxon>
        <taxon>Aquificales</taxon>
        <taxon>Hydrogenothermaceae</taxon>
        <taxon>Venenivibrio</taxon>
    </lineage>
</organism>
<feature type="transmembrane region" description="Helical" evidence="6">
    <location>
        <begin position="213"/>
        <end position="234"/>
    </location>
</feature>
<dbReference type="EMBL" id="FXTX01000007">
    <property type="protein sequence ID" value="SMP09706.1"/>
    <property type="molecule type" value="Genomic_DNA"/>
</dbReference>
<comment type="subcellular location">
    <subcellularLocation>
        <location evidence="1">Cell membrane</location>
        <topology evidence="1">Multi-pass membrane protein</topology>
    </subcellularLocation>
</comment>
<keyword evidence="4 6" id="KW-1133">Transmembrane helix</keyword>
<feature type="domain" description="Globin-sensor" evidence="7">
    <location>
        <begin position="4"/>
        <end position="155"/>
    </location>
</feature>
<keyword evidence="3 6" id="KW-0812">Transmembrane</keyword>
<dbReference type="SUPFAM" id="SSF46458">
    <property type="entry name" value="Globin-like"/>
    <property type="match status" value="1"/>
</dbReference>
<sequence length="300" mass="34952">MIENIEQIKKDYEFDKTDVERILSIKDIMQGYADEFIERFYRFIFRFPEASKFLKNEEIINRHKIKVKEWYLKLFEGNYNLEYFLRLNKIGEVHVNIGLPTHYVNASFNFVRRFIIEKINYHIGSGEERNQIVASIGKLLDMNLDIITMAYREEELSKLAVMSKFEKSLFYISRKFADILDIAVLVALIIVALLVFALFFYDLYKLTFGVVDFEYGILSLLGALLIMWAVGELMSEEIKHFKGGGFALYVFIGIALAAMIRKILIASLSAEKSVELLYYSAVILSLGVVFWLIKNKENRS</sequence>
<proteinExistence type="predicted"/>
<reference evidence="8" key="1">
    <citation type="submission" date="2017-05" db="EMBL/GenBank/DDBJ databases">
        <authorList>
            <person name="Varghese N."/>
            <person name="Submissions S."/>
        </authorList>
    </citation>
    <scope>NUCLEOTIDE SEQUENCE</scope>
    <source>
        <strain evidence="8">DSM 18763</strain>
    </source>
</reference>
<feature type="transmembrane region" description="Helical" evidence="6">
    <location>
        <begin position="179"/>
        <end position="201"/>
    </location>
</feature>
<dbReference type="Proteomes" id="UP001157947">
    <property type="component" value="Unassembled WGS sequence"/>
</dbReference>
<evidence type="ECO:0000259" key="7">
    <source>
        <dbReference type="Pfam" id="PF11563"/>
    </source>
</evidence>
<dbReference type="GO" id="GO:0019825">
    <property type="term" value="F:oxygen binding"/>
    <property type="evidence" value="ECO:0007669"/>
    <property type="project" value="InterPro"/>
</dbReference>
<keyword evidence="2" id="KW-1003">Cell membrane</keyword>
<dbReference type="GO" id="GO:0005886">
    <property type="term" value="C:plasma membrane"/>
    <property type="evidence" value="ECO:0007669"/>
    <property type="project" value="UniProtKB-SubCell"/>
</dbReference>
<dbReference type="RefSeq" id="WP_265134657.1">
    <property type="nucleotide sequence ID" value="NZ_FXTX01000007.1"/>
</dbReference>
<dbReference type="InterPro" id="IPR044398">
    <property type="entry name" value="Globin-sensor_dom"/>
</dbReference>
<dbReference type="InterPro" id="IPR012292">
    <property type="entry name" value="Globin/Proto"/>
</dbReference>
<feature type="transmembrane region" description="Helical" evidence="6">
    <location>
        <begin position="246"/>
        <end position="270"/>
    </location>
</feature>
<gene>
    <name evidence="8" type="ORF">SAMN06264868_10712</name>
</gene>
<keyword evidence="9" id="KW-1185">Reference proteome</keyword>
<name>A0AA45WL10_9AQUI</name>
<keyword evidence="5 6" id="KW-0472">Membrane</keyword>
<protein>
    <submittedName>
        <fullName evidence="8">Phosphate starvation-inducible membrane PsiE</fullName>
    </submittedName>
</protein>
<evidence type="ECO:0000256" key="5">
    <source>
        <dbReference type="ARBA" id="ARBA00023136"/>
    </source>
</evidence>
<comment type="caution">
    <text evidence="8">The sequence shown here is derived from an EMBL/GenBank/DDBJ whole genome shotgun (WGS) entry which is preliminary data.</text>
</comment>
<dbReference type="InterPro" id="IPR009050">
    <property type="entry name" value="Globin-like_sf"/>
</dbReference>
<dbReference type="CDD" id="cd14761">
    <property type="entry name" value="GS_GsGCS-like"/>
    <property type="match status" value="1"/>
</dbReference>
<feature type="transmembrane region" description="Helical" evidence="6">
    <location>
        <begin position="276"/>
        <end position="293"/>
    </location>
</feature>
<dbReference type="GO" id="GO:0020037">
    <property type="term" value="F:heme binding"/>
    <property type="evidence" value="ECO:0007669"/>
    <property type="project" value="InterPro"/>
</dbReference>
<evidence type="ECO:0000256" key="2">
    <source>
        <dbReference type="ARBA" id="ARBA00022475"/>
    </source>
</evidence>
<dbReference type="Pfam" id="PF11563">
    <property type="entry name" value="Protoglobin"/>
    <property type="match status" value="1"/>
</dbReference>